<organism evidence="3 4">
    <name type="scientific">Mucuna pruriens</name>
    <name type="common">Velvet bean</name>
    <name type="synonym">Dolichos pruriens</name>
    <dbReference type="NCBI Taxonomy" id="157652"/>
    <lineage>
        <taxon>Eukaryota</taxon>
        <taxon>Viridiplantae</taxon>
        <taxon>Streptophyta</taxon>
        <taxon>Embryophyta</taxon>
        <taxon>Tracheophyta</taxon>
        <taxon>Spermatophyta</taxon>
        <taxon>Magnoliopsida</taxon>
        <taxon>eudicotyledons</taxon>
        <taxon>Gunneridae</taxon>
        <taxon>Pentapetalae</taxon>
        <taxon>rosids</taxon>
        <taxon>fabids</taxon>
        <taxon>Fabales</taxon>
        <taxon>Fabaceae</taxon>
        <taxon>Papilionoideae</taxon>
        <taxon>50 kb inversion clade</taxon>
        <taxon>NPAAA clade</taxon>
        <taxon>indigoferoid/millettioid clade</taxon>
        <taxon>Phaseoleae</taxon>
        <taxon>Mucuna</taxon>
    </lineage>
</organism>
<comment type="caution">
    <text evidence="3">The sequence shown here is derived from an EMBL/GenBank/DDBJ whole genome shotgun (WGS) entry which is preliminary data.</text>
</comment>
<feature type="transmembrane region" description="Helical" evidence="1">
    <location>
        <begin position="55"/>
        <end position="75"/>
    </location>
</feature>
<dbReference type="Pfam" id="PF00078">
    <property type="entry name" value="RVT_1"/>
    <property type="match status" value="1"/>
</dbReference>
<dbReference type="InterPro" id="IPR043128">
    <property type="entry name" value="Rev_trsase/Diguanyl_cyclase"/>
</dbReference>
<dbReference type="FunFam" id="3.30.70.270:FF:000020">
    <property type="entry name" value="Transposon Tf2-6 polyprotein-like Protein"/>
    <property type="match status" value="1"/>
</dbReference>
<keyword evidence="1" id="KW-0472">Membrane</keyword>
<dbReference type="EMBL" id="QJKJ01000528">
    <property type="protein sequence ID" value="RDY12114.1"/>
    <property type="molecule type" value="Genomic_DNA"/>
</dbReference>
<feature type="domain" description="Reverse transcriptase" evidence="2">
    <location>
        <begin position="76"/>
        <end position="150"/>
    </location>
</feature>
<dbReference type="OrthoDB" id="2286242at2759"/>
<evidence type="ECO:0000313" key="4">
    <source>
        <dbReference type="Proteomes" id="UP000257109"/>
    </source>
</evidence>
<evidence type="ECO:0000259" key="2">
    <source>
        <dbReference type="Pfam" id="PF00078"/>
    </source>
</evidence>
<name>A0A371IAW5_MUCPR</name>
<dbReference type="Proteomes" id="UP000257109">
    <property type="component" value="Unassembled WGS sequence"/>
</dbReference>
<dbReference type="InterPro" id="IPR000477">
    <property type="entry name" value="RT_dom"/>
</dbReference>
<keyword evidence="1" id="KW-1133">Transmembrane helix</keyword>
<protein>
    <submittedName>
        <fullName evidence="3">Retrovirus-related Pol polyprotein</fullName>
    </submittedName>
</protein>
<dbReference type="PANTHER" id="PTHR33064:SF39">
    <property type="match status" value="1"/>
</dbReference>
<keyword evidence="1" id="KW-0812">Transmembrane</keyword>
<keyword evidence="4" id="KW-1185">Reference proteome</keyword>
<sequence>MQRGTGFSTSTISEIQRLFAQRVSRGGHLLRSVLLSLDSMCHPLVSSVSKKHLRLLQVAFTTPLGCPVVVVAFIITQLQRMSFGLYNAPSTFQRCMLSIFSDLLEECMEVFMDDFTVYADTFEACLEGIVLGHLVSNRGIEVDKAKIDVIISLPKPASVRDVRSFLRHIGFYRWFIRNFSKIVLPLSKLLQKDVDFVFDEACVEALEELKARLTSTPIL</sequence>
<accession>A0A371IAW5</accession>
<dbReference type="Gene3D" id="3.30.70.270">
    <property type="match status" value="2"/>
</dbReference>
<dbReference type="PANTHER" id="PTHR33064">
    <property type="entry name" value="POL PROTEIN"/>
    <property type="match status" value="1"/>
</dbReference>
<evidence type="ECO:0000313" key="3">
    <source>
        <dbReference type="EMBL" id="RDY12114.1"/>
    </source>
</evidence>
<dbReference type="SUPFAM" id="SSF56672">
    <property type="entry name" value="DNA/RNA polymerases"/>
    <property type="match status" value="1"/>
</dbReference>
<evidence type="ECO:0000256" key="1">
    <source>
        <dbReference type="SAM" id="Phobius"/>
    </source>
</evidence>
<dbReference type="AlphaFoldDB" id="A0A371IAW5"/>
<feature type="non-terminal residue" evidence="3">
    <location>
        <position position="1"/>
    </location>
</feature>
<reference evidence="3" key="1">
    <citation type="submission" date="2018-05" db="EMBL/GenBank/DDBJ databases">
        <title>Draft genome of Mucuna pruriens seed.</title>
        <authorList>
            <person name="Nnadi N.E."/>
            <person name="Vos R."/>
            <person name="Hasami M.H."/>
            <person name="Devisetty U.K."/>
            <person name="Aguiy J.C."/>
        </authorList>
    </citation>
    <scope>NUCLEOTIDE SEQUENCE [LARGE SCALE GENOMIC DNA]</scope>
    <source>
        <strain evidence="3">JCA_2017</strain>
    </source>
</reference>
<dbReference type="InterPro" id="IPR043502">
    <property type="entry name" value="DNA/RNA_pol_sf"/>
</dbReference>
<proteinExistence type="predicted"/>
<dbReference type="InterPro" id="IPR051320">
    <property type="entry name" value="Viral_Replic_Matur_Polypro"/>
</dbReference>
<gene>
    <name evidence="3" type="primary">pol</name>
    <name evidence="3" type="ORF">CR513_03140</name>
</gene>